<evidence type="ECO:0000313" key="17">
    <source>
        <dbReference type="Proteomes" id="UP000319383"/>
    </source>
</evidence>
<dbReference type="GO" id="GO:0017150">
    <property type="term" value="F:tRNA dihydrouridine synthase activity"/>
    <property type="evidence" value="ECO:0007669"/>
    <property type="project" value="InterPro"/>
</dbReference>
<evidence type="ECO:0000256" key="7">
    <source>
        <dbReference type="ARBA" id="ARBA00022857"/>
    </source>
</evidence>
<feature type="binding site" evidence="14">
    <location>
        <position position="213"/>
    </location>
    <ligand>
        <name>FMN</name>
        <dbReference type="ChEBI" id="CHEBI:58210"/>
    </ligand>
</feature>
<evidence type="ECO:0000256" key="4">
    <source>
        <dbReference type="ARBA" id="ARBA00022630"/>
    </source>
</evidence>
<keyword evidence="6 12" id="KW-0819">tRNA processing</keyword>
<keyword evidence="9 12" id="KW-0560">Oxidoreductase</keyword>
<comment type="catalytic activity">
    <reaction evidence="10">
        <text>a 5,6-dihydrouridine in tRNA + NADP(+) = a uridine in tRNA + NADPH + H(+)</text>
        <dbReference type="Rhea" id="RHEA:23624"/>
        <dbReference type="Rhea" id="RHEA-COMP:13339"/>
        <dbReference type="Rhea" id="RHEA-COMP:13887"/>
        <dbReference type="ChEBI" id="CHEBI:15378"/>
        <dbReference type="ChEBI" id="CHEBI:57783"/>
        <dbReference type="ChEBI" id="CHEBI:58349"/>
        <dbReference type="ChEBI" id="CHEBI:65315"/>
        <dbReference type="ChEBI" id="CHEBI:74443"/>
    </reaction>
</comment>
<keyword evidence="8" id="KW-0694">RNA-binding</keyword>
<feature type="active site" description="Proton donor" evidence="13">
    <location>
        <position position="144"/>
    </location>
</feature>
<keyword evidence="4 12" id="KW-0285">Flavoprotein</keyword>
<dbReference type="InterPro" id="IPR004652">
    <property type="entry name" value="DusB-like"/>
</dbReference>
<name>A0A517ZR28_9PLAN</name>
<evidence type="ECO:0000256" key="10">
    <source>
        <dbReference type="ARBA" id="ARBA00048205"/>
    </source>
</evidence>
<comment type="similarity">
    <text evidence="12">Belongs to the dus family.</text>
</comment>
<evidence type="ECO:0000256" key="13">
    <source>
        <dbReference type="PIRSR" id="PIRSR006621-1"/>
    </source>
</evidence>
<accession>A0A517ZR28</accession>
<dbReference type="KEGG" id="sdyn:Mal52_34260"/>
<dbReference type="InterPro" id="IPR035587">
    <property type="entry name" value="DUS-like_FMN-bd"/>
</dbReference>
<evidence type="ECO:0000256" key="3">
    <source>
        <dbReference type="ARBA" id="ARBA00022555"/>
    </source>
</evidence>
<comment type="function">
    <text evidence="2 12">Catalyzes the synthesis of 5,6-dihydrouridine (D), a modified base found in the D-loop of most tRNAs, via the reduction of the C5-C6 double bond in target uridines.</text>
</comment>
<comment type="cofactor">
    <cofactor evidence="1 12 14">
        <name>FMN</name>
        <dbReference type="ChEBI" id="CHEBI:58210"/>
    </cofactor>
</comment>
<reference evidence="16 17" key="1">
    <citation type="submission" date="2019-02" db="EMBL/GenBank/DDBJ databases">
        <title>Deep-cultivation of Planctomycetes and their phenomic and genomic characterization uncovers novel biology.</title>
        <authorList>
            <person name="Wiegand S."/>
            <person name="Jogler M."/>
            <person name="Boedeker C."/>
            <person name="Pinto D."/>
            <person name="Vollmers J."/>
            <person name="Rivas-Marin E."/>
            <person name="Kohn T."/>
            <person name="Peeters S.H."/>
            <person name="Heuer A."/>
            <person name="Rast P."/>
            <person name="Oberbeckmann S."/>
            <person name="Bunk B."/>
            <person name="Jeske O."/>
            <person name="Meyerdierks A."/>
            <person name="Storesund J.E."/>
            <person name="Kallscheuer N."/>
            <person name="Luecker S."/>
            <person name="Lage O.M."/>
            <person name="Pohl T."/>
            <person name="Merkel B.J."/>
            <person name="Hornburger P."/>
            <person name="Mueller R.-W."/>
            <person name="Bruemmer F."/>
            <person name="Labrenz M."/>
            <person name="Spormann A.M."/>
            <person name="Op den Camp H."/>
            <person name="Overmann J."/>
            <person name="Amann R."/>
            <person name="Jetten M.S.M."/>
            <person name="Mascher T."/>
            <person name="Medema M.H."/>
            <person name="Devos D.P."/>
            <person name="Kaster A.-K."/>
            <person name="Ovreas L."/>
            <person name="Rohde M."/>
            <person name="Galperin M.Y."/>
            <person name="Jogler C."/>
        </authorList>
    </citation>
    <scope>NUCLEOTIDE SEQUENCE [LARGE SCALE GENOMIC DNA]</scope>
    <source>
        <strain evidence="16 17">Mal52</strain>
    </source>
</reference>
<feature type="binding site" evidence="14">
    <location>
        <begin position="269"/>
        <end position="270"/>
    </location>
    <ligand>
        <name>FMN</name>
        <dbReference type="ChEBI" id="CHEBI:58210"/>
    </ligand>
</feature>
<dbReference type="PROSITE" id="PS01136">
    <property type="entry name" value="UPF0034"/>
    <property type="match status" value="1"/>
</dbReference>
<dbReference type="Proteomes" id="UP000319383">
    <property type="component" value="Chromosome"/>
</dbReference>
<dbReference type="SUPFAM" id="SSF51395">
    <property type="entry name" value="FMN-linked oxidoreductases"/>
    <property type="match status" value="1"/>
</dbReference>
<comment type="catalytic activity">
    <reaction evidence="11">
        <text>a 5,6-dihydrouridine in tRNA + NAD(+) = a uridine in tRNA + NADH + H(+)</text>
        <dbReference type="Rhea" id="RHEA:54452"/>
        <dbReference type="Rhea" id="RHEA-COMP:13339"/>
        <dbReference type="Rhea" id="RHEA-COMP:13887"/>
        <dbReference type="ChEBI" id="CHEBI:15378"/>
        <dbReference type="ChEBI" id="CHEBI:57540"/>
        <dbReference type="ChEBI" id="CHEBI:57945"/>
        <dbReference type="ChEBI" id="CHEBI:65315"/>
        <dbReference type="ChEBI" id="CHEBI:74443"/>
    </reaction>
</comment>
<evidence type="ECO:0000256" key="11">
    <source>
        <dbReference type="ARBA" id="ARBA00048802"/>
    </source>
</evidence>
<feature type="binding site" evidence="14">
    <location>
        <position position="114"/>
    </location>
    <ligand>
        <name>FMN</name>
        <dbReference type="ChEBI" id="CHEBI:58210"/>
    </ligand>
</feature>
<evidence type="ECO:0000256" key="14">
    <source>
        <dbReference type="PIRSR" id="PIRSR006621-2"/>
    </source>
</evidence>
<evidence type="ECO:0000256" key="6">
    <source>
        <dbReference type="ARBA" id="ARBA00022694"/>
    </source>
</evidence>
<dbReference type="EC" id="1.3.1.-" evidence="12"/>
<dbReference type="AlphaFoldDB" id="A0A517ZR28"/>
<dbReference type="PIRSF" id="PIRSF006621">
    <property type="entry name" value="Dus"/>
    <property type="match status" value="1"/>
</dbReference>
<keyword evidence="7" id="KW-0521">NADP</keyword>
<evidence type="ECO:0000259" key="15">
    <source>
        <dbReference type="Pfam" id="PF01207"/>
    </source>
</evidence>
<dbReference type="InterPro" id="IPR013785">
    <property type="entry name" value="Aldolase_TIM"/>
</dbReference>
<dbReference type="Gene3D" id="3.20.20.70">
    <property type="entry name" value="Aldolase class I"/>
    <property type="match status" value="1"/>
</dbReference>
<organism evidence="16 17">
    <name type="scientific">Symmachiella dynata</name>
    <dbReference type="NCBI Taxonomy" id="2527995"/>
    <lineage>
        <taxon>Bacteria</taxon>
        <taxon>Pseudomonadati</taxon>
        <taxon>Planctomycetota</taxon>
        <taxon>Planctomycetia</taxon>
        <taxon>Planctomycetales</taxon>
        <taxon>Planctomycetaceae</taxon>
        <taxon>Symmachiella</taxon>
    </lineage>
</organism>
<dbReference type="InterPro" id="IPR001269">
    <property type="entry name" value="DUS_fam"/>
</dbReference>
<gene>
    <name evidence="16" type="primary">dus_1</name>
    <name evidence="16" type="ORF">Mal52_34260</name>
</gene>
<dbReference type="GO" id="GO:0050660">
    <property type="term" value="F:flavin adenine dinucleotide binding"/>
    <property type="evidence" value="ECO:0007669"/>
    <property type="project" value="InterPro"/>
</dbReference>
<sequence>MRSASVQDVDCLAGVRVGLLGFEVFSWIMPQTFTHPQPPTRPPLKYGDLELPSRFLLSPLAGYTNLPFRRIVREIGGLGLGTTDLVNARGLLAGNAKTRDLIATCEEDSPFAVQIFGSEIPAMTEAAQFLEARGVDSIDINMGCPVHRITKGGAGSAMMRQADETVQLVEAVVKSVAIPVSVKMRLGWDDQSITAPEFARAFEQVGVVAIAIHGRTREQGFSGQVSREGIRQVVEAVQSIPVVGNGDIRNVADAATMFDETGCDAISVGRGALANPWIFRQLVQWEQTGQYAPAGNFEDRMQLLKRQFGYLVEQRGLERAISSFRKMGHWYLKSMNVRAVLRNDFQQARTGEALQAALDRISEAGPAVGTKTGELPAYHIPVPSGPIANW</sequence>
<evidence type="ECO:0000313" key="16">
    <source>
        <dbReference type="EMBL" id="QDU44940.1"/>
    </source>
</evidence>
<evidence type="ECO:0000256" key="1">
    <source>
        <dbReference type="ARBA" id="ARBA00001917"/>
    </source>
</evidence>
<keyword evidence="14" id="KW-0547">Nucleotide-binding</keyword>
<feature type="domain" description="DUS-like FMN-binding" evidence="15">
    <location>
        <begin position="57"/>
        <end position="358"/>
    </location>
</feature>
<dbReference type="InterPro" id="IPR024036">
    <property type="entry name" value="tRNA-dHydroUridine_Synthase_C"/>
</dbReference>
<keyword evidence="3" id="KW-0820">tRNA-binding</keyword>
<evidence type="ECO:0000256" key="8">
    <source>
        <dbReference type="ARBA" id="ARBA00022884"/>
    </source>
</evidence>
<dbReference type="GO" id="GO:0000049">
    <property type="term" value="F:tRNA binding"/>
    <property type="evidence" value="ECO:0007669"/>
    <property type="project" value="UniProtKB-KW"/>
</dbReference>
<evidence type="ECO:0000256" key="2">
    <source>
        <dbReference type="ARBA" id="ARBA00002790"/>
    </source>
</evidence>
<dbReference type="CDD" id="cd02801">
    <property type="entry name" value="DUS_like_FMN"/>
    <property type="match status" value="1"/>
</dbReference>
<evidence type="ECO:0000256" key="9">
    <source>
        <dbReference type="ARBA" id="ARBA00023002"/>
    </source>
</evidence>
<proteinExistence type="inferred from homology"/>
<evidence type="ECO:0000256" key="12">
    <source>
        <dbReference type="PIRNR" id="PIRNR006621"/>
    </source>
</evidence>
<dbReference type="PANTHER" id="PTHR45846">
    <property type="entry name" value="TRNA-DIHYDROURIDINE(47) SYNTHASE [NAD(P)(+)]-LIKE"/>
    <property type="match status" value="1"/>
</dbReference>
<evidence type="ECO:0000256" key="5">
    <source>
        <dbReference type="ARBA" id="ARBA00022643"/>
    </source>
</evidence>
<keyword evidence="5 12" id="KW-0288">FMN</keyword>
<feature type="binding site" evidence="14">
    <location>
        <position position="183"/>
    </location>
    <ligand>
        <name>FMN</name>
        <dbReference type="ChEBI" id="CHEBI:58210"/>
    </ligand>
</feature>
<dbReference type="NCBIfam" id="TIGR00737">
    <property type="entry name" value="nifR3_yhdG"/>
    <property type="match status" value="1"/>
</dbReference>
<dbReference type="Gene3D" id="1.10.1200.80">
    <property type="entry name" value="Putative flavin oxidoreducatase, domain 2"/>
    <property type="match status" value="1"/>
</dbReference>
<dbReference type="InterPro" id="IPR018517">
    <property type="entry name" value="tRNA_hU_synthase_CS"/>
</dbReference>
<dbReference type="EMBL" id="CP036276">
    <property type="protein sequence ID" value="QDU44940.1"/>
    <property type="molecule type" value="Genomic_DNA"/>
</dbReference>
<dbReference type="Pfam" id="PF01207">
    <property type="entry name" value="Dus"/>
    <property type="match status" value="1"/>
</dbReference>
<keyword evidence="17" id="KW-1185">Reference proteome</keyword>
<dbReference type="PANTHER" id="PTHR45846:SF1">
    <property type="entry name" value="TRNA-DIHYDROURIDINE(47) SYNTHASE [NAD(P)(+)]-LIKE"/>
    <property type="match status" value="1"/>
</dbReference>
<protein>
    <recommendedName>
        <fullName evidence="12">tRNA-dihydrouridine synthase</fullName>
        <ecNumber evidence="12">1.3.1.-</ecNumber>
    </recommendedName>
</protein>